<reference evidence="3 4" key="1">
    <citation type="journal article" date="2016" name="Nat. Commun.">
        <title>Ectomycorrhizal ecology is imprinted in the genome of the dominant symbiotic fungus Cenococcum geophilum.</title>
        <authorList>
            <consortium name="DOE Joint Genome Institute"/>
            <person name="Peter M."/>
            <person name="Kohler A."/>
            <person name="Ohm R.A."/>
            <person name="Kuo A."/>
            <person name="Krutzmann J."/>
            <person name="Morin E."/>
            <person name="Arend M."/>
            <person name="Barry K.W."/>
            <person name="Binder M."/>
            <person name="Choi C."/>
            <person name="Clum A."/>
            <person name="Copeland A."/>
            <person name="Grisel N."/>
            <person name="Haridas S."/>
            <person name="Kipfer T."/>
            <person name="LaButti K."/>
            <person name="Lindquist E."/>
            <person name="Lipzen A."/>
            <person name="Maire R."/>
            <person name="Meier B."/>
            <person name="Mihaltcheva S."/>
            <person name="Molinier V."/>
            <person name="Murat C."/>
            <person name="Poggeler S."/>
            <person name="Quandt C.A."/>
            <person name="Sperisen C."/>
            <person name="Tritt A."/>
            <person name="Tisserant E."/>
            <person name="Crous P.W."/>
            <person name="Henrissat B."/>
            <person name="Nehls U."/>
            <person name="Egli S."/>
            <person name="Spatafora J.W."/>
            <person name="Grigoriev I.V."/>
            <person name="Martin F.M."/>
        </authorList>
    </citation>
    <scope>NUCLEOTIDE SEQUENCE [LARGE SCALE GENOMIC DNA]</scope>
    <source>
        <strain evidence="3 4">CBS 459.81</strain>
    </source>
</reference>
<evidence type="ECO:0000313" key="4">
    <source>
        <dbReference type="Proteomes" id="UP000250266"/>
    </source>
</evidence>
<name>A0A8E2EHZ4_9PEZI</name>
<protein>
    <submittedName>
        <fullName evidence="3">Glycosyltransferase family 25 protein</fullName>
    </submittedName>
</protein>
<dbReference type="EMBL" id="KV744839">
    <property type="protein sequence ID" value="OCK84346.1"/>
    <property type="molecule type" value="Genomic_DNA"/>
</dbReference>
<gene>
    <name evidence="3" type="ORF">K432DRAFT_320503</name>
</gene>
<dbReference type="OrthoDB" id="47375at2759"/>
<sequence>MLAPRKRPLHLLIALSLLAFLLFVYRQSAHDLYAQLPSFPGLKSIADNAPANTTLGFGALVVVSKSGSSRRAGLLKAANVTDIELTIPTQPQWTEDDVNKFRSSEDSKMGRGSIYAWLGHHNALRWFLDSGLETALILEDDVDWDIQLRSVQVPLAATAVRSMLPPLRAPLSQSFSNPNLNPPSPQYWGDTTSWDLLYLGHCGDYFSSIDAGIGPGHHYPENLTSIPHKLYPDPSLPSRNDLHPFTASLFTAFNLPEHTRILHRSMFPLCTFGYAVTRPAAERLLSDLAPAKEPPQGIKDVARAFDVAILNACRKGAKTPSPTDPKTNPHPHPDPKQRGRYASAGLRCWTVNSELFHHMPGGSLIAQLEAEVKNFVGIPPVDAVGAEQVVARNETSNIGCGFWNGAFEFEEGDSERLAWLREEVGRKGRCLKVGRDGV</sequence>
<feature type="region of interest" description="Disordered" evidence="1">
    <location>
        <begin position="316"/>
        <end position="339"/>
    </location>
</feature>
<evidence type="ECO:0000256" key="2">
    <source>
        <dbReference type="SAM" id="SignalP"/>
    </source>
</evidence>
<feature type="signal peptide" evidence="2">
    <location>
        <begin position="1"/>
        <end position="29"/>
    </location>
</feature>
<keyword evidence="2" id="KW-0732">Signal</keyword>
<keyword evidence="3" id="KW-0808">Transferase</keyword>
<feature type="chain" id="PRO_5034693895" evidence="2">
    <location>
        <begin position="30"/>
        <end position="438"/>
    </location>
</feature>
<evidence type="ECO:0000256" key="1">
    <source>
        <dbReference type="SAM" id="MobiDB-lite"/>
    </source>
</evidence>
<keyword evidence="4" id="KW-1185">Reference proteome</keyword>
<dbReference type="AlphaFoldDB" id="A0A8E2EHZ4"/>
<proteinExistence type="predicted"/>
<evidence type="ECO:0000313" key="3">
    <source>
        <dbReference type="EMBL" id="OCK84346.1"/>
    </source>
</evidence>
<organism evidence="3 4">
    <name type="scientific">Lepidopterella palustris CBS 459.81</name>
    <dbReference type="NCBI Taxonomy" id="1314670"/>
    <lineage>
        <taxon>Eukaryota</taxon>
        <taxon>Fungi</taxon>
        <taxon>Dikarya</taxon>
        <taxon>Ascomycota</taxon>
        <taxon>Pezizomycotina</taxon>
        <taxon>Dothideomycetes</taxon>
        <taxon>Pleosporomycetidae</taxon>
        <taxon>Mytilinidiales</taxon>
        <taxon>Argynnaceae</taxon>
        <taxon>Lepidopterella</taxon>
    </lineage>
</organism>
<dbReference type="GO" id="GO:0016740">
    <property type="term" value="F:transferase activity"/>
    <property type="evidence" value="ECO:0007669"/>
    <property type="project" value="UniProtKB-KW"/>
</dbReference>
<dbReference type="Proteomes" id="UP000250266">
    <property type="component" value="Unassembled WGS sequence"/>
</dbReference>
<accession>A0A8E2EHZ4</accession>